<evidence type="ECO:0000313" key="2">
    <source>
        <dbReference type="Proteomes" id="UP000054560"/>
    </source>
</evidence>
<name>A0A0L0G118_9EUKA</name>
<sequence>MHDISPMPFTIASAFLSNDLAEKLEPYMDGVIVEESAEWDEVNAYKAYGDARLVVRVLGQIQGRRGRQNILGH</sequence>
<organism evidence="1 2">
    <name type="scientific">Sphaeroforma arctica JP610</name>
    <dbReference type="NCBI Taxonomy" id="667725"/>
    <lineage>
        <taxon>Eukaryota</taxon>
        <taxon>Ichthyosporea</taxon>
        <taxon>Ichthyophonida</taxon>
        <taxon>Sphaeroforma</taxon>
    </lineage>
</organism>
<dbReference type="GeneID" id="25905409"/>
<accession>A0A0L0G118</accession>
<protein>
    <submittedName>
        <fullName evidence="1">Uncharacterized protein</fullName>
    </submittedName>
</protein>
<keyword evidence="2" id="KW-1185">Reference proteome</keyword>
<dbReference type="EMBL" id="KQ241889">
    <property type="protein sequence ID" value="KNC82822.1"/>
    <property type="molecule type" value="Genomic_DNA"/>
</dbReference>
<dbReference type="AlphaFoldDB" id="A0A0L0G118"/>
<dbReference type="RefSeq" id="XP_014156724.1">
    <property type="nucleotide sequence ID" value="XM_014301249.1"/>
</dbReference>
<proteinExistence type="predicted"/>
<dbReference type="Proteomes" id="UP000054560">
    <property type="component" value="Unassembled WGS sequence"/>
</dbReference>
<gene>
    <name evidence="1" type="ORF">SARC_04905</name>
</gene>
<reference evidence="1 2" key="1">
    <citation type="submission" date="2011-02" db="EMBL/GenBank/DDBJ databases">
        <title>The Genome Sequence of Sphaeroforma arctica JP610.</title>
        <authorList>
            <consortium name="The Broad Institute Genome Sequencing Platform"/>
            <person name="Russ C."/>
            <person name="Cuomo C."/>
            <person name="Young S.K."/>
            <person name="Zeng Q."/>
            <person name="Gargeya S."/>
            <person name="Alvarado L."/>
            <person name="Berlin A."/>
            <person name="Chapman S.B."/>
            <person name="Chen Z."/>
            <person name="Freedman E."/>
            <person name="Gellesch M."/>
            <person name="Goldberg J."/>
            <person name="Griggs A."/>
            <person name="Gujja S."/>
            <person name="Heilman E."/>
            <person name="Heiman D."/>
            <person name="Howarth C."/>
            <person name="Mehta T."/>
            <person name="Neiman D."/>
            <person name="Pearson M."/>
            <person name="Roberts A."/>
            <person name="Saif S."/>
            <person name="Shea T."/>
            <person name="Shenoy N."/>
            <person name="Sisk P."/>
            <person name="Stolte C."/>
            <person name="Sykes S."/>
            <person name="White J."/>
            <person name="Yandava C."/>
            <person name="Burger G."/>
            <person name="Gray M.W."/>
            <person name="Holland P.W.H."/>
            <person name="King N."/>
            <person name="Lang F.B.F."/>
            <person name="Roger A.J."/>
            <person name="Ruiz-Trillo I."/>
            <person name="Haas B."/>
            <person name="Nusbaum C."/>
            <person name="Birren B."/>
        </authorList>
    </citation>
    <scope>NUCLEOTIDE SEQUENCE [LARGE SCALE GENOMIC DNA]</scope>
    <source>
        <strain evidence="1 2">JP610</strain>
    </source>
</reference>
<evidence type="ECO:0000313" key="1">
    <source>
        <dbReference type="EMBL" id="KNC82822.1"/>
    </source>
</evidence>